<dbReference type="GO" id="GO:0005886">
    <property type="term" value="C:plasma membrane"/>
    <property type="evidence" value="ECO:0007669"/>
    <property type="project" value="UniProtKB-SubCell"/>
</dbReference>
<feature type="transmembrane region" description="Helical" evidence="9">
    <location>
        <begin position="179"/>
        <end position="196"/>
    </location>
</feature>
<dbReference type="AlphaFoldDB" id="A0A6N8UAF1"/>
<feature type="domain" description="ABC transporter" evidence="10">
    <location>
        <begin position="351"/>
        <end position="586"/>
    </location>
</feature>
<feature type="transmembrane region" description="Helical" evidence="9">
    <location>
        <begin position="254"/>
        <end position="281"/>
    </location>
</feature>
<dbReference type="GO" id="GO:0016887">
    <property type="term" value="F:ATP hydrolysis activity"/>
    <property type="evidence" value="ECO:0007669"/>
    <property type="project" value="InterPro"/>
</dbReference>
<dbReference type="SMART" id="SM00382">
    <property type="entry name" value="AAA"/>
    <property type="match status" value="1"/>
</dbReference>
<comment type="caution">
    <text evidence="12">The sequence shown here is derived from an EMBL/GenBank/DDBJ whole genome shotgun (WGS) entry which is preliminary data.</text>
</comment>
<dbReference type="InterPro" id="IPR003593">
    <property type="entry name" value="AAA+_ATPase"/>
</dbReference>
<dbReference type="InterPro" id="IPR011527">
    <property type="entry name" value="ABC1_TM_dom"/>
</dbReference>
<dbReference type="Pfam" id="PF00005">
    <property type="entry name" value="ABC_tran"/>
    <property type="match status" value="1"/>
</dbReference>
<keyword evidence="2" id="KW-0813">Transport</keyword>
<reference evidence="12 13" key="1">
    <citation type="submission" date="2019-12" db="EMBL/GenBank/DDBJ databases">
        <authorList>
            <person name="Yang R."/>
        </authorList>
    </citation>
    <scope>NUCLEOTIDE SEQUENCE [LARGE SCALE GENOMIC DNA]</scope>
    <source>
        <strain evidence="12 13">DONG20-135</strain>
    </source>
</reference>
<dbReference type="EMBL" id="WUUQ01000002">
    <property type="protein sequence ID" value="MXQ73713.1"/>
    <property type="molecule type" value="Genomic_DNA"/>
</dbReference>
<evidence type="ECO:0000313" key="12">
    <source>
        <dbReference type="EMBL" id="MXQ73713.1"/>
    </source>
</evidence>
<dbReference type="InterPro" id="IPR036640">
    <property type="entry name" value="ABC1_TM_sf"/>
</dbReference>
<dbReference type="PANTHER" id="PTHR43394">
    <property type="entry name" value="ATP-DEPENDENT PERMEASE MDL1, MITOCHONDRIAL"/>
    <property type="match status" value="1"/>
</dbReference>
<dbReference type="Pfam" id="PF00664">
    <property type="entry name" value="ABC_membrane"/>
    <property type="match status" value="1"/>
</dbReference>
<evidence type="ECO:0000256" key="7">
    <source>
        <dbReference type="ARBA" id="ARBA00022989"/>
    </source>
</evidence>
<evidence type="ECO:0000256" key="3">
    <source>
        <dbReference type="ARBA" id="ARBA00022475"/>
    </source>
</evidence>
<accession>A0A6N8UAF1</accession>
<evidence type="ECO:0000256" key="2">
    <source>
        <dbReference type="ARBA" id="ARBA00022448"/>
    </source>
</evidence>
<evidence type="ECO:0000256" key="9">
    <source>
        <dbReference type="SAM" id="Phobius"/>
    </source>
</evidence>
<keyword evidence="13" id="KW-1185">Reference proteome</keyword>
<dbReference type="SUPFAM" id="SSF52540">
    <property type="entry name" value="P-loop containing nucleoside triphosphate hydrolases"/>
    <property type="match status" value="1"/>
</dbReference>
<keyword evidence="8 9" id="KW-0472">Membrane</keyword>
<organism evidence="12 13">
    <name type="scientific">Copranaerobaculum intestinale</name>
    <dbReference type="NCBI Taxonomy" id="2692629"/>
    <lineage>
        <taxon>Bacteria</taxon>
        <taxon>Bacillati</taxon>
        <taxon>Bacillota</taxon>
        <taxon>Erysipelotrichia</taxon>
        <taxon>Erysipelotrichales</taxon>
        <taxon>Erysipelotrichaceae</taxon>
        <taxon>Copranaerobaculum</taxon>
    </lineage>
</organism>
<evidence type="ECO:0000256" key="6">
    <source>
        <dbReference type="ARBA" id="ARBA00022840"/>
    </source>
</evidence>
<dbReference type="GO" id="GO:0005524">
    <property type="term" value="F:ATP binding"/>
    <property type="evidence" value="ECO:0007669"/>
    <property type="project" value="UniProtKB-KW"/>
</dbReference>
<evidence type="ECO:0000313" key="13">
    <source>
        <dbReference type="Proteomes" id="UP000434036"/>
    </source>
</evidence>
<reference evidence="12 13" key="2">
    <citation type="submission" date="2020-01" db="EMBL/GenBank/DDBJ databases">
        <title>Clostridiaceae sp. nov. isolated from the gut of human by culturomics.</title>
        <authorList>
            <person name="Chang Y."/>
        </authorList>
    </citation>
    <scope>NUCLEOTIDE SEQUENCE [LARGE SCALE GENOMIC DNA]</scope>
    <source>
        <strain evidence="12 13">DONG20-135</strain>
    </source>
</reference>
<dbReference type="Proteomes" id="UP000434036">
    <property type="component" value="Unassembled WGS sequence"/>
</dbReference>
<dbReference type="Gene3D" id="3.40.50.300">
    <property type="entry name" value="P-loop containing nucleotide triphosphate hydrolases"/>
    <property type="match status" value="1"/>
</dbReference>
<feature type="transmembrane region" description="Helical" evidence="9">
    <location>
        <begin position="156"/>
        <end position="173"/>
    </location>
</feature>
<gene>
    <name evidence="12" type="ORF">GSF08_07155</name>
</gene>
<dbReference type="InterPro" id="IPR003439">
    <property type="entry name" value="ABC_transporter-like_ATP-bd"/>
</dbReference>
<feature type="transmembrane region" description="Helical" evidence="9">
    <location>
        <begin position="21"/>
        <end position="43"/>
    </location>
</feature>
<dbReference type="FunFam" id="3.40.50.300:FF:000221">
    <property type="entry name" value="Multidrug ABC transporter ATP-binding protein"/>
    <property type="match status" value="1"/>
</dbReference>
<dbReference type="InterPro" id="IPR039421">
    <property type="entry name" value="Type_1_exporter"/>
</dbReference>
<dbReference type="GO" id="GO:0015421">
    <property type="term" value="F:ABC-type oligopeptide transporter activity"/>
    <property type="evidence" value="ECO:0007669"/>
    <property type="project" value="TreeGrafter"/>
</dbReference>
<evidence type="ECO:0000256" key="5">
    <source>
        <dbReference type="ARBA" id="ARBA00022741"/>
    </source>
</evidence>
<name>A0A6N8UAF1_9FIRM</name>
<evidence type="ECO:0000256" key="4">
    <source>
        <dbReference type="ARBA" id="ARBA00022692"/>
    </source>
</evidence>
<sequence>MEKLRFIMQYAKPQQKRLLTIFLYVLLYAGFMLIAPLIISFMVDSAINGLPIQYAWLETAVRSIGGTAYLRENLWIGAVIIFIVYVVIAFALYKRGVDCGIIGETFAKNIRDAMYDHLQKLPFSYHKSRDSGDLIQRSTSDIEQVRRFLGTQISEMMYAILIVLVAACILYSIHPKLMLLSVMVMPFLVLASLLFFTKAKRIFLSCDWAESEMTTVLQENLNATRVVKAFNRELFEIDKFEKANEKFRQKLCELLNALALFWGSTDFLCTGQILVMIYFGIQFAQQGTLSAGNFFVFLTYEGMIIWPMRQLGRIIADMGKVSVAITRIKEVLDEPSEDLTTGLTPEVKGHIEFKHVSFQYEDGDAHTLHDINFSIEPKQTVAIMGPTGSGKSSLVHLLTRIYDYNEGSILVDGVELRTISKAWIRKQISIVLQEPFLFSKSIYDNIALAKRGASASDVKRAAKLASIHDVIETFDQGYDTEVGERGVTLSGGQKQRIAIARTIINESPIVIFDDSLSALDTKTDANIQEALKTISADMTMLIITHRVNSARGADKIIVLDEGRIAQIGTHEELVHQEGLYKKIHDIQNEGRDEA</sequence>
<dbReference type="PROSITE" id="PS00211">
    <property type="entry name" value="ABC_TRANSPORTER_1"/>
    <property type="match status" value="1"/>
</dbReference>
<feature type="domain" description="ABC transmembrane type-1" evidence="11">
    <location>
        <begin position="19"/>
        <end position="320"/>
    </location>
</feature>
<dbReference type="SUPFAM" id="SSF90123">
    <property type="entry name" value="ABC transporter transmembrane region"/>
    <property type="match status" value="1"/>
</dbReference>
<comment type="subcellular location">
    <subcellularLocation>
        <location evidence="1">Cell membrane</location>
        <topology evidence="1">Multi-pass membrane protein</topology>
    </subcellularLocation>
</comment>
<dbReference type="PANTHER" id="PTHR43394:SF1">
    <property type="entry name" value="ATP-BINDING CASSETTE SUB-FAMILY B MEMBER 10, MITOCHONDRIAL"/>
    <property type="match status" value="1"/>
</dbReference>
<dbReference type="RefSeq" id="WP_160625124.1">
    <property type="nucleotide sequence ID" value="NZ_WUUQ01000002.1"/>
</dbReference>
<evidence type="ECO:0000259" key="10">
    <source>
        <dbReference type="PROSITE" id="PS50893"/>
    </source>
</evidence>
<dbReference type="PROSITE" id="PS50929">
    <property type="entry name" value="ABC_TM1F"/>
    <property type="match status" value="1"/>
</dbReference>
<feature type="transmembrane region" description="Helical" evidence="9">
    <location>
        <begin position="74"/>
        <end position="93"/>
    </location>
</feature>
<proteinExistence type="predicted"/>
<keyword evidence="6 12" id="KW-0067">ATP-binding</keyword>
<protein>
    <submittedName>
        <fullName evidence="12">ATP-binding cassette domain-containing protein</fullName>
    </submittedName>
</protein>
<dbReference type="PROSITE" id="PS50893">
    <property type="entry name" value="ABC_TRANSPORTER_2"/>
    <property type="match status" value="1"/>
</dbReference>
<dbReference type="Gene3D" id="1.20.1560.10">
    <property type="entry name" value="ABC transporter type 1, transmembrane domain"/>
    <property type="match status" value="1"/>
</dbReference>
<evidence type="ECO:0000256" key="1">
    <source>
        <dbReference type="ARBA" id="ARBA00004651"/>
    </source>
</evidence>
<keyword evidence="5" id="KW-0547">Nucleotide-binding</keyword>
<keyword evidence="3" id="KW-1003">Cell membrane</keyword>
<dbReference type="InterPro" id="IPR017871">
    <property type="entry name" value="ABC_transporter-like_CS"/>
</dbReference>
<dbReference type="InterPro" id="IPR027417">
    <property type="entry name" value="P-loop_NTPase"/>
</dbReference>
<evidence type="ECO:0000259" key="11">
    <source>
        <dbReference type="PROSITE" id="PS50929"/>
    </source>
</evidence>
<dbReference type="CDD" id="cd18542">
    <property type="entry name" value="ABC_6TM_YknU_like"/>
    <property type="match status" value="1"/>
</dbReference>
<keyword evidence="4 9" id="KW-0812">Transmembrane</keyword>
<evidence type="ECO:0000256" key="8">
    <source>
        <dbReference type="ARBA" id="ARBA00023136"/>
    </source>
</evidence>
<keyword evidence="7 9" id="KW-1133">Transmembrane helix</keyword>